<dbReference type="InterPro" id="IPR051784">
    <property type="entry name" value="Nod_factor_ABC_transporter"/>
</dbReference>
<sequence>MTVTTTPVVRTPPQGLLHELGVVATVIQREMIRFVYDVGRAVATLFQSVIWLLVIGAGVGSLLPGLPEGADLKTAVFPGIIAMTVILSAMFSASSIVWDREWGFVRIMLVAPVSRTSIVVGKVLAGSLLATGQGAVLIALSGLVGVPYDPAMIAQMLGVMLLTAFSVASFGVAVAARIKTLDSFLGIAQLVIMPMVFLSGALFPVGQLTGWFAAVTVFNPIAYAVDPMRQIVFGYVDAPAEVAERLNPGVSWNGWEVPVALELLMVGVAGVAFLLIAVARIRKVE</sequence>
<dbReference type="PANTHER" id="PTHR43229:SF2">
    <property type="entry name" value="NODULATION PROTEIN J"/>
    <property type="match status" value="1"/>
</dbReference>
<feature type="transmembrane region" description="Helical" evidence="6">
    <location>
        <begin position="119"/>
        <end position="140"/>
    </location>
</feature>
<accession>A0ABT4SFS1</accession>
<evidence type="ECO:0000256" key="5">
    <source>
        <dbReference type="ARBA" id="ARBA00023251"/>
    </source>
</evidence>
<dbReference type="PIRSF" id="PIRSF006648">
    <property type="entry name" value="DrrB"/>
    <property type="match status" value="1"/>
</dbReference>
<dbReference type="PROSITE" id="PS51012">
    <property type="entry name" value="ABC_TM2"/>
    <property type="match status" value="1"/>
</dbReference>
<evidence type="ECO:0000256" key="2">
    <source>
        <dbReference type="ARBA" id="ARBA00022692"/>
    </source>
</evidence>
<evidence type="ECO:0000256" key="4">
    <source>
        <dbReference type="ARBA" id="ARBA00023136"/>
    </source>
</evidence>
<dbReference type="InterPro" id="IPR013525">
    <property type="entry name" value="ABC2_TM"/>
</dbReference>
<evidence type="ECO:0000256" key="6">
    <source>
        <dbReference type="RuleBase" id="RU361157"/>
    </source>
</evidence>
<evidence type="ECO:0000313" key="8">
    <source>
        <dbReference type="EMBL" id="MDA0635771.1"/>
    </source>
</evidence>
<comment type="caution">
    <text evidence="8">The sequence shown here is derived from an EMBL/GenBank/DDBJ whole genome shotgun (WGS) entry which is preliminary data.</text>
</comment>
<dbReference type="Pfam" id="PF01061">
    <property type="entry name" value="ABC2_membrane"/>
    <property type="match status" value="1"/>
</dbReference>
<dbReference type="Proteomes" id="UP001144036">
    <property type="component" value="Unassembled WGS sequence"/>
</dbReference>
<keyword evidence="5" id="KW-0046">Antibiotic resistance</keyword>
<keyword evidence="4 6" id="KW-0472">Membrane</keyword>
<reference evidence="8" key="1">
    <citation type="submission" date="2022-11" db="EMBL/GenBank/DDBJ databases">
        <title>Nonomuraea corallina sp. nov., a new species of the genus Nonomuraea isolated from sea side sediment in Thai sea.</title>
        <authorList>
            <person name="Ngamcharungchit C."/>
            <person name="Matsumoto A."/>
            <person name="Suriyachadkun C."/>
            <person name="Panbangred W."/>
            <person name="Inahashi Y."/>
            <person name="Intra B."/>
        </authorList>
    </citation>
    <scope>NUCLEOTIDE SEQUENCE</scope>
    <source>
        <strain evidence="8">MCN248</strain>
    </source>
</reference>
<feature type="transmembrane region" description="Helical" evidence="6">
    <location>
        <begin position="41"/>
        <end position="63"/>
    </location>
</feature>
<dbReference type="PANTHER" id="PTHR43229">
    <property type="entry name" value="NODULATION PROTEIN J"/>
    <property type="match status" value="1"/>
</dbReference>
<gene>
    <name evidence="8" type="ORF">OUY22_20315</name>
</gene>
<proteinExistence type="inferred from homology"/>
<dbReference type="InterPro" id="IPR000412">
    <property type="entry name" value="ABC_2_transport"/>
</dbReference>
<feature type="transmembrane region" description="Helical" evidence="6">
    <location>
        <begin position="152"/>
        <end position="176"/>
    </location>
</feature>
<keyword evidence="6" id="KW-0813">Transport</keyword>
<comment type="similarity">
    <text evidence="6">Belongs to the ABC-2 integral membrane protein family.</text>
</comment>
<keyword evidence="3 6" id="KW-1133">Transmembrane helix</keyword>
<comment type="caution">
    <text evidence="6">Lacks conserved residue(s) required for the propagation of feature annotation.</text>
</comment>
<comment type="subcellular location">
    <subcellularLocation>
        <location evidence="6">Cell membrane</location>
        <topology evidence="6">Multi-pass membrane protein</topology>
    </subcellularLocation>
    <subcellularLocation>
        <location evidence="1">Membrane</location>
        <topology evidence="1">Multi-pass membrane protein</topology>
    </subcellularLocation>
</comment>
<dbReference type="EMBL" id="JAPNNL010000081">
    <property type="protein sequence ID" value="MDA0635771.1"/>
    <property type="molecule type" value="Genomic_DNA"/>
</dbReference>
<keyword evidence="2 6" id="KW-0812">Transmembrane</keyword>
<feature type="domain" description="ABC transmembrane type-2" evidence="7">
    <location>
        <begin position="39"/>
        <end position="284"/>
    </location>
</feature>
<dbReference type="InterPro" id="IPR047817">
    <property type="entry name" value="ABC2_TM_bact-type"/>
</dbReference>
<evidence type="ECO:0000259" key="7">
    <source>
        <dbReference type="PROSITE" id="PS51012"/>
    </source>
</evidence>
<organism evidence="8 9">
    <name type="scientific">Nonomuraea corallina</name>
    <dbReference type="NCBI Taxonomy" id="2989783"/>
    <lineage>
        <taxon>Bacteria</taxon>
        <taxon>Bacillati</taxon>
        <taxon>Actinomycetota</taxon>
        <taxon>Actinomycetes</taxon>
        <taxon>Streptosporangiales</taxon>
        <taxon>Streptosporangiaceae</taxon>
        <taxon>Nonomuraea</taxon>
    </lineage>
</organism>
<feature type="transmembrane region" description="Helical" evidence="6">
    <location>
        <begin position="259"/>
        <end position="279"/>
    </location>
</feature>
<feature type="transmembrane region" description="Helical" evidence="6">
    <location>
        <begin position="75"/>
        <end position="98"/>
    </location>
</feature>
<keyword evidence="9" id="KW-1185">Reference proteome</keyword>
<keyword evidence="6" id="KW-1003">Cell membrane</keyword>
<protein>
    <recommendedName>
        <fullName evidence="6">Transport permease protein</fullName>
    </recommendedName>
</protein>
<dbReference type="PRINTS" id="PR00164">
    <property type="entry name" value="ABC2TRNSPORT"/>
</dbReference>
<dbReference type="RefSeq" id="WP_270156623.1">
    <property type="nucleotide sequence ID" value="NZ_JAPNNL010000081.1"/>
</dbReference>
<evidence type="ECO:0000256" key="1">
    <source>
        <dbReference type="ARBA" id="ARBA00004141"/>
    </source>
</evidence>
<evidence type="ECO:0000313" key="9">
    <source>
        <dbReference type="Proteomes" id="UP001144036"/>
    </source>
</evidence>
<evidence type="ECO:0000256" key="3">
    <source>
        <dbReference type="ARBA" id="ARBA00022989"/>
    </source>
</evidence>
<name>A0ABT4SFS1_9ACTN</name>